<sequence length="166" mass="18287">MQAADQERRAKKAGEREAEREANEQARGEARKLAEEEAARRKAEAEQAVIKRVGRPIKINVRDQRHGREEPMTVRGPAKLQVLTGAAAIRLNLQEGKASFRRGSQALRREDTADQAGLEDGDVIDVDVTDAGTVSSNSTDSGHPKKPERWRVIAAARRSATTNLRS</sequence>
<feature type="compositionally biased region" description="Basic and acidic residues" evidence="1">
    <location>
        <begin position="142"/>
        <end position="151"/>
    </location>
</feature>
<dbReference type="SUPFAM" id="SSF54236">
    <property type="entry name" value="Ubiquitin-like"/>
    <property type="match status" value="1"/>
</dbReference>
<dbReference type="AlphaFoldDB" id="A0A7S1RSV0"/>
<dbReference type="EMBL" id="HBGE01087105">
    <property type="protein sequence ID" value="CAD9175142.1"/>
    <property type="molecule type" value="Transcribed_RNA"/>
</dbReference>
<dbReference type="Gene3D" id="3.10.20.90">
    <property type="entry name" value="Phosphatidylinositol 3-kinase Catalytic Subunit, Chain A, domain 1"/>
    <property type="match status" value="1"/>
</dbReference>
<dbReference type="InterPro" id="IPR029071">
    <property type="entry name" value="Ubiquitin-like_domsf"/>
</dbReference>
<name>A0A7S1RSV0_ALECA</name>
<proteinExistence type="predicted"/>
<accession>A0A7S1RSV0</accession>
<gene>
    <name evidence="2" type="ORF">ACAT0790_LOCUS51911</name>
</gene>
<feature type="compositionally biased region" description="Acidic residues" evidence="1">
    <location>
        <begin position="117"/>
        <end position="128"/>
    </location>
</feature>
<reference evidence="2" key="1">
    <citation type="submission" date="2021-01" db="EMBL/GenBank/DDBJ databases">
        <authorList>
            <person name="Corre E."/>
            <person name="Pelletier E."/>
            <person name="Niang G."/>
            <person name="Scheremetjew M."/>
            <person name="Finn R."/>
            <person name="Kale V."/>
            <person name="Holt S."/>
            <person name="Cochrane G."/>
            <person name="Meng A."/>
            <person name="Brown T."/>
            <person name="Cohen L."/>
        </authorList>
    </citation>
    <scope>NUCLEOTIDE SEQUENCE</scope>
    <source>
        <strain evidence="2">OF101</strain>
    </source>
</reference>
<feature type="region of interest" description="Disordered" evidence="1">
    <location>
        <begin position="102"/>
        <end position="151"/>
    </location>
</feature>
<feature type="region of interest" description="Disordered" evidence="1">
    <location>
        <begin position="1"/>
        <end position="48"/>
    </location>
</feature>
<protein>
    <recommendedName>
        <fullName evidence="3">Ubiquitin-like domain-containing protein</fullName>
    </recommendedName>
</protein>
<feature type="compositionally biased region" description="Polar residues" evidence="1">
    <location>
        <begin position="132"/>
        <end position="141"/>
    </location>
</feature>
<organism evidence="2">
    <name type="scientific">Alexandrium catenella</name>
    <name type="common">Red tide dinoflagellate</name>
    <name type="synonym">Gonyaulax catenella</name>
    <dbReference type="NCBI Taxonomy" id="2925"/>
    <lineage>
        <taxon>Eukaryota</taxon>
        <taxon>Sar</taxon>
        <taxon>Alveolata</taxon>
        <taxon>Dinophyceae</taxon>
        <taxon>Gonyaulacales</taxon>
        <taxon>Pyrocystaceae</taxon>
        <taxon>Alexandrium</taxon>
    </lineage>
</organism>
<feature type="compositionally biased region" description="Basic and acidic residues" evidence="1">
    <location>
        <begin position="1"/>
        <end position="45"/>
    </location>
</feature>
<dbReference type="CDD" id="cd01763">
    <property type="entry name" value="Ubl_SUMO_like"/>
    <property type="match status" value="1"/>
</dbReference>
<evidence type="ECO:0000256" key="1">
    <source>
        <dbReference type="SAM" id="MobiDB-lite"/>
    </source>
</evidence>
<evidence type="ECO:0008006" key="3">
    <source>
        <dbReference type="Google" id="ProtNLM"/>
    </source>
</evidence>
<evidence type="ECO:0000313" key="2">
    <source>
        <dbReference type="EMBL" id="CAD9175142.1"/>
    </source>
</evidence>